<feature type="region of interest" description="Disordered" evidence="5">
    <location>
        <begin position="1"/>
        <end position="221"/>
    </location>
</feature>
<dbReference type="Proteomes" id="UP001249851">
    <property type="component" value="Unassembled WGS sequence"/>
</dbReference>
<name>A0AAD9R259_ACRCE</name>
<feature type="coiled-coil region" evidence="4">
    <location>
        <begin position="223"/>
        <end position="316"/>
    </location>
</feature>
<reference evidence="7" key="1">
    <citation type="journal article" date="2023" name="G3 (Bethesda)">
        <title>Whole genome assembly and annotation of the endangered Caribbean coral Acropora cervicornis.</title>
        <authorList>
            <person name="Selwyn J.D."/>
            <person name="Vollmer S.V."/>
        </authorList>
    </citation>
    <scope>NUCLEOTIDE SEQUENCE</scope>
    <source>
        <strain evidence="7">K2</strain>
    </source>
</reference>
<dbReference type="GO" id="GO:0036064">
    <property type="term" value="C:ciliary basal body"/>
    <property type="evidence" value="ECO:0007669"/>
    <property type="project" value="TreeGrafter"/>
</dbReference>
<evidence type="ECO:0000259" key="6">
    <source>
        <dbReference type="Pfam" id="PF13870"/>
    </source>
</evidence>
<evidence type="ECO:0000256" key="2">
    <source>
        <dbReference type="ARBA" id="ARBA00023054"/>
    </source>
</evidence>
<comment type="caution">
    <text evidence="7">The sequence shown here is derived from an EMBL/GenBank/DDBJ whole genome shotgun (WGS) entry which is preliminary data.</text>
</comment>
<feature type="compositionally biased region" description="Basic and acidic residues" evidence="5">
    <location>
        <begin position="154"/>
        <end position="167"/>
    </location>
</feature>
<keyword evidence="2 4" id="KW-0175">Coiled coil</keyword>
<dbReference type="PANTHER" id="PTHR15654:SF1">
    <property type="entry name" value="COILED-COIL DOMAIN-CONTAINING PROTEIN 96"/>
    <property type="match status" value="1"/>
</dbReference>
<evidence type="ECO:0000256" key="1">
    <source>
        <dbReference type="ARBA" id="ARBA00004138"/>
    </source>
</evidence>
<evidence type="ECO:0000256" key="4">
    <source>
        <dbReference type="SAM" id="Coils"/>
    </source>
</evidence>
<dbReference type="GO" id="GO:0060271">
    <property type="term" value="P:cilium assembly"/>
    <property type="evidence" value="ECO:0007669"/>
    <property type="project" value="TreeGrafter"/>
</dbReference>
<comment type="subcellular location">
    <subcellularLocation>
        <location evidence="1">Cell projection</location>
        <location evidence="1">Cilium</location>
    </subcellularLocation>
</comment>
<dbReference type="InterPro" id="IPR025254">
    <property type="entry name" value="CCDC113/CCDC96_CC"/>
</dbReference>
<dbReference type="EMBL" id="JARQWQ010000005">
    <property type="protein sequence ID" value="KAK2571769.1"/>
    <property type="molecule type" value="Genomic_DNA"/>
</dbReference>
<dbReference type="Pfam" id="PF13870">
    <property type="entry name" value="CCDC113_CCDC96_CC"/>
    <property type="match status" value="1"/>
</dbReference>
<evidence type="ECO:0000256" key="3">
    <source>
        <dbReference type="ARBA" id="ARBA00023273"/>
    </source>
</evidence>
<organism evidence="7 8">
    <name type="scientific">Acropora cervicornis</name>
    <name type="common">Staghorn coral</name>
    <dbReference type="NCBI Taxonomy" id="6130"/>
    <lineage>
        <taxon>Eukaryota</taxon>
        <taxon>Metazoa</taxon>
        <taxon>Cnidaria</taxon>
        <taxon>Anthozoa</taxon>
        <taxon>Hexacorallia</taxon>
        <taxon>Scleractinia</taxon>
        <taxon>Astrocoeniina</taxon>
        <taxon>Acroporidae</taxon>
        <taxon>Acropora</taxon>
    </lineage>
</organism>
<reference evidence="7" key="2">
    <citation type="journal article" date="2023" name="Science">
        <title>Genomic signatures of disease resistance in endangered staghorn corals.</title>
        <authorList>
            <person name="Vollmer S.V."/>
            <person name="Selwyn J.D."/>
            <person name="Despard B.A."/>
            <person name="Roesel C.L."/>
        </authorList>
    </citation>
    <scope>NUCLEOTIDE SEQUENCE</scope>
    <source>
        <strain evidence="7">K2</strain>
    </source>
</reference>
<keyword evidence="3" id="KW-0966">Cell projection</keyword>
<proteinExistence type="predicted"/>
<dbReference type="AlphaFoldDB" id="A0AAD9R259"/>
<dbReference type="InterPro" id="IPR051885">
    <property type="entry name" value="CC_CF"/>
</dbReference>
<dbReference type="GO" id="GO:0005930">
    <property type="term" value="C:axoneme"/>
    <property type="evidence" value="ECO:0007669"/>
    <property type="project" value="TreeGrafter"/>
</dbReference>
<feature type="compositionally biased region" description="Basic and acidic residues" evidence="5">
    <location>
        <begin position="95"/>
        <end position="106"/>
    </location>
</feature>
<keyword evidence="8" id="KW-1185">Reference proteome</keyword>
<evidence type="ECO:0000313" key="7">
    <source>
        <dbReference type="EMBL" id="KAK2571769.1"/>
    </source>
</evidence>
<feature type="coiled-coil region" evidence="4">
    <location>
        <begin position="521"/>
        <end position="551"/>
    </location>
</feature>
<protein>
    <submittedName>
        <fullName evidence="7">Coiled-coil domain-containing protein 96</fullName>
    </submittedName>
</protein>
<evidence type="ECO:0000313" key="8">
    <source>
        <dbReference type="Proteomes" id="UP001249851"/>
    </source>
</evidence>
<feature type="domain" description="CCDC113/CCDC96 coiled-coil" evidence="6">
    <location>
        <begin position="386"/>
        <end position="553"/>
    </location>
</feature>
<feature type="compositionally biased region" description="Basic and acidic residues" evidence="5">
    <location>
        <begin position="74"/>
        <end position="88"/>
    </location>
</feature>
<sequence length="569" mass="65622">MADISAQEGSNSENMSETVKDNPTSQSESVQNQQTNNDSETPPQGDAIAEESSSHPEGGQGEEAPSITVEGEDANQHQEGGDGYKPELEGGPDQSQEKLGEIAKIEEEPDENVPMPEESLKISFEFQNEAIPETDEDPAVKVTESLSREGTPTEEDRSVERDTKQEEPDASATPPPPPPEEHSTEPTISEFEPLDTYLESDGMRYDEMEIDEESEPEVPVYDRAELIERYQQVLEERSSLQAQNSQLQHKLAEYFKKKKSDERQQEIEKNVTDQEQRYLKYMSNLEELQNEERRERESFKDQIEDLKAKCQEKQEIVDKTSDGFMMFKMDVAKQSINSRSGKAIPPKDLEQYQMLELKKEQEVMQVLFLRNKPLGLDVFFSKPPDSEVRLENIKLKNRLKKREMQLKAKEELAEGLHLIDFEQLKIENQTYNEKIEERNEELLKLRKKITTTVQVLTHLKEKLQFVQAENSEQSNHLRSVEAHVAQKRDILTRNKQVRDAMRIENVKLRQKCGLLGNEPLLRDYEQRKEQSDDLRNNIERLKMAHAELTMNCSGVRTKIEAARITEKQT</sequence>
<evidence type="ECO:0000256" key="5">
    <source>
        <dbReference type="SAM" id="MobiDB-lite"/>
    </source>
</evidence>
<feature type="compositionally biased region" description="Polar residues" evidence="5">
    <location>
        <begin position="7"/>
        <end position="42"/>
    </location>
</feature>
<gene>
    <name evidence="7" type="ORF">P5673_003168</name>
</gene>
<feature type="coiled-coil region" evidence="4">
    <location>
        <begin position="392"/>
        <end position="452"/>
    </location>
</feature>
<accession>A0AAD9R259</accession>
<dbReference type="PANTHER" id="PTHR15654">
    <property type="entry name" value="COILED-COIL DOMAIN-CONTAINING PROTEIN 113-RELATED"/>
    <property type="match status" value="1"/>
</dbReference>